<accession>A0ABM0MFP9</accession>
<feature type="binding site" evidence="13">
    <location>
        <position position="377"/>
    </location>
    <ligand>
        <name>Zn(2+)</name>
        <dbReference type="ChEBI" id="CHEBI:29105"/>
        <note>catalytic</note>
    </ligand>
</feature>
<dbReference type="PANTHER" id="PTHR13723:SF278">
    <property type="entry name" value="ADAM METALLOPEPTIDASE WITH THROMBOSPONDIN TYPE 1 MOTIF A, ISOFORM B"/>
    <property type="match status" value="1"/>
</dbReference>
<dbReference type="InterPro" id="IPR041645">
    <property type="entry name" value="ADAMTS_CR_2"/>
</dbReference>
<dbReference type="Pfam" id="PF01421">
    <property type="entry name" value="Reprolysin"/>
    <property type="match status" value="1"/>
</dbReference>
<dbReference type="Pfam" id="PF01562">
    <property type="entry name" value="Pep_M12B_propep"/>
    <property type="match status" value="1"/>
</dbReference>
<evidence type="ECO:0000256" key="7">
    <source>
        <dbReference type="ARBA" id="ARBA00022737"/>
    </source>
</evidence>
<reference evidence="19" key="1">
    <citation type="submission" date="2025-08" db="UniProtKB">
        <authorList>
            <consortium name="RefSeq"/>
        </authorList>
    </citation>
    <scope>IDENTIFICATION</scope>
    <source>
        <tissue evidence="19">Testes</tissue>
    </source>
</reference>
<evidence type="ECO:0000256" key="3">
    <source>
        <dbReference type="ARBA" id="ARBA00022530"/>
    </source>
</evidence>
<dbReference type="GeneID" id="100368431"/>
<keyword evidence="8" id="KW-0378">Hydrolase</keyword>
<proteinExistence type="predicted"/>
<keyword evidence="7" id="KW-0677">Repeat</keyword>
<dbReference type="InterPro" id="IPR012314">
    <property type="entry name" value="Pept_M12B_GON-ADAMTSs"/>
</dbReference>
<keyword evidence="18" id="KW-1185">Reference proteome</keyword>
<keyword evidence="2" id="KW-0964">Secreted</keyword>
<dbReference type="Pfam" id="PF19030">
    <property type="entry name" value="TSP1_ADAMTS"/>
    <property type="match status" value="13"/>
</dbReference>
<name>A0ABM0MFP9_SACKO</name>
<evidence type="ECO:0000259" key="16">
    <source>
        <dbReference type="PROSITE" id="PS50215"/>
    </source>
</evidence>
<dbReference type="Pfam" id="PF17771">
    <property type="entry name" value="ADAMTS_CR_2"/>
    <property type="match status" value="1"/>
</dbReference>
<dbReference type="PRINTS" id="PR01857">
    <property type="entry name" value="ADAMTSFAMILY"/>
</dbReference>
<feature type="domain" description="Peptidase M12B" evidence="16">
    <location>
        <begin position="233"/>
        <end position="442"/>
    </location>
</feature>
<evidence type="ECO:0000256" key="11">
    <source>
        <dbReference type="ARBA" id="ARBA00023157"/>
    </source>
</evidence>
<dbReference type="Gene3D" id="2.20.100.10">
    <property type="entry name" value="Thrombospondin type-1 (TSP1) repeat"/>
    <property type="match status" value="12"/>
</dbReference>
<dbReference type="InterPro" id="IPR001590">
    <property type="entry name" value="Peptidase_M12B"/>
</dbReference>
<dbReference type="RefSeq" id="XP_006818840.1">
    <property type="nucleotide sequence ID" value="XM_006818777.1"/>
</dbReference>
<evidence type="ECO:0000256" key="8">
    <source>
        <dbReference type="ARBA" id="ARBA00022801"/>
    </source>
</evidence>
<dbReference type="SUPFAM" id="SSF55486">
    <property type="entry name" value="Metalloproteases ('zincins'), catalytic domain"/>
    <property type="match status" value="1"/>
</dbReference>
<dbReference type="Proteomes" id="UP000694865">
    <property type="component" value="Unplaced"/>
</dbReference>
<evidence type="ECO:0000256" key="10">
    <source>
        <dbReference type="ARBA" id="ARBA00023049"/>
    </source>
</evidence>
<keyword evidence="9 13" id="KW-0862">Zinc</keyword>
<dbReference type="GO" id="GO:0008237">
    <property type="term" value="F:metallopeptidase activity"/>
    <property type="evidence" value="ECO:0007669"/>
    <property type="project" value="UniProtKB-KW"/>
</dbReference>
<dbReference type="InterPro" id="IPR050439">
    <property type="entry name" value="ADAMTS_ADAMTS-like"/>
</dbReference>
<keyword evidence="4" id="KW-0645">Protease</keyword>
<dbReference type="InterPro" id="IPR036383">
    <property type="entry name" value="TSP1_rpt_sf"/>
</dbReference>
<evidence type="ECO:0000313" key="19">
    <source>
        <dbReference type="RefSeq" id="XP_006818840.1"/>
    </source>
</evidence>
<dbReference type="Pfam" id="PF05986">
    <property type="entry name" value="ADAMTS_spacer1"/>
    <property type="match status" value="1"/>
</dbReference>
<feature type="binding site" evidence="13">
    <location>
        <position position="387"/>
    </location>
    <ligand>
        <name>Zn(2+)</name>
        <dbReference type="ChEBI" id="CHEBI:29105"/>
        <note>catalytic</note>
    </ligand>
</feature>
<dbReference type="Gene3D" id="2.60.120.830">
    <property type="match status" value="1"/>
</dbReference>
<feature type="active site" evidence="13">
    <location>
        <position position="378"/>
    </location>
</feature>
<keyword evidence="3" id="KW-0272">Extracellular matrix</keyword>
<gene>
    <name evidence="19" type="primary">ADAMTS9</name>
</gene>
<evidence type="ECO:0000256" key="14">
    <source>
        <dbReference type="SAM" id="MobiDB-lite"/>
    </source>
</evidence>
<dbReference type="PANTHER" id="PTHR13723">
    <property type="entry name" value="ADAMTS A DISINTEGRIN AND METALLOPROTEASE WITH THROMBOSPONDIN MOTIFS PROTEASE"/>
    <property type="match status" value="1"/>
</dbReference>
<dbReference type="InterPro" id="IPR010294">
    <property type="entry name" value="ADAMTS_spacer1"/>
</dbReference>
<evidence type="ECO:0000256" key="12">
    <source>
        <dbReference type="ARBA" id="ARBA00023180"/>
    </source>
</evidence>
<comment type="subcellular location">
    <subcellularLocation>
        <location evidence="1">Secreted</location>
        <location evidence="1">Extracellular space</location>
        <location evidence="1">Extracellular matrix</location>
    </subcellularLocation>
</comment>
<dbReference type="InterPro" id="IPR045371">
    <property type="entry name" value="ADAMTS_CR_3"/>
</dbReference>
<evidence type="ECO:0000256" key="15">
    <source>
        <dbReference type="SAM" id="SignalP"/>
    </source>
</evidence>
<dbReference type="InterPro" id="IPR000884">
    <property type="entry name" value="TSP1_rpt"/>
</dbReference>
<keyword evidence="6 15" id="KW-0732">Signal</keyword>
<dbReference type="PROSITE" id="PS50092">
    <property type="entry name" value="TSP1"/>
    <property type="match status" value="13"/>
</dbReference>
<dbReference type="Pfam" id="PF00090">
    <property type="entry name" value="TSP_1"/>
    <property type="match status" value="1"/>
</dbReference>
<evidence type="ECO:0000256" key="13">
    <source>
        <dbReference type="PROSITE-ProRule" id="PRU00276"/>
    </source>
</evidence>
<keyword evidence="5 13" id="KW-0479">Metal-binding</keyword>
<dbReference type="CDD" id="cd04273">
    <property type="entry name" value="ZnMc_ADAMTS_like"/>
    <property type="match status" value="1"/>
</dbReference>
<evidence type="ECO:0000259" key="17">
    <source>
        <dbReference type="PROSITE" id="PS51046"/>
    </source>
</evidence>
<evidence type="ECO:0000256" key="4">
    <source>
        <dbReference type="ARBA" id="ARBA00022670"/>
    </source>
</evidence>
<feature type="region of interest" description="Disordered" evidence="14">
    <location>
        <begin position="197"/>
        <end position="225"/>
    </location>
</feature>
<dbReference type="Gene3D" id="3.40.1620.60">
    <property type="match status" value="2"/>
</dbReference>
<keyword evidence="10 19" id="KW-0482">Metalloprotease</keyword>
<sequence length="1858" mass="206682">MCSVLVALVLLVCLLQPAALGLQTQNVQAGQGDSKRVLGQSVKGHEVVFPIRVNSDGKTFPSNLHFRNRRQAANSEESWNSTAAYVIEAFGQKFHLNLREDEGFLAGSFVFEYSGNMGHGNVNDTLTGEYGDDTILTEPSFGAFKTENGTQYYVEPLPSEDSKDTVADENSKPHVIYKHTDLPHTQKPIESTCGVKDHHHHTLLQSEQRKSTQRNTNLKSTKSRQKRFNSYERFVETMIAVDSKMLAYHGGDLEHYVLTLMALVSSIYKDKSIGNSISITVVKLIVIDEQKDSPKISSHAPNTLNHFCQWQQEQNTADDSHPNHHDTAILLTRQDICRSTNKCDTLGLAELGTMCDPFRSCSIVEDNGLSAAFTIAHELGHVFNLPHDDDRNKCAKNNTGKLHVMAPTLTYNTNPWSWSVCSKNELTEFLNLGHGECLLDRPPSSMYVLPKAQPGTQYNVNRQCELLIGANSTVCPYMRACKRLWCTSPFSSEGCRTQHMPWADGTWCDENKWCIQGECKNKTHNSKPVNGGWDKWSPYTQCSRTCGGGVKSSERYCTNPHPKNGGKYCIGRRTKFKPCHTKPCPPGQPSFREQQCSYYDGQHFNLNNLPPNVRYVPKYSGIQIQDRCKLFCRASGTAHYHQLAKMVVDGTPCGPDTDDICVRGLCRKAGCDHVLGSSTRKDKCGICGGDDSSCKAKSDTYNKAIFGYNTVVQIPSGAKNIEVSQHGYKNQIDDDNYLALMNSNYQYIMNGNFAVSMYRRFVEVAGAVIEYSGSNTTIERINCSRKIEEDIIVQVLSVGSLNPPRIRYTYTVPIVDNAVIYVWDRYGPWKQCSKQCNGVKERVIHCVGADDRGKVEDHHCNAQSKPPALQAPCNAKCIPVWQTEITTACSVRCGTGKQHQVSVCTNSRNNNTISEEHCDLQPKPLEYVECEGSCRQTHWEYGSWSECSVTCGGGRSNRRASCLEDTGAELSDSECDISQQQIITTSCQEQKCPYWEHTDWSTCSVTCGAGERVRQLHCMYGNDYVGEIECEQATMPASKEACVLEDCPVWRYSTCSVTCGRGYKLIECCASDGTILDEEHCSPALIPTMECNRPACPDNVPTTITSQLLIRKSPRVTQWRTGSWTQCSKTCGVGSKERYVSCRDSEGKGADDRECIDSEKPPSKESCQVQPCPYWRTGEWLPCPVTCGSGITSRYVACVQENGEIAITETDCDVSQRPSSEQKCNTHQCMMISDEIVVANVFISNIKVAHTSHWRTGPWGSCSSTCDQGWKRRVVVCQDENGDISSCDESLKPTDIDVCDAGPCPTWNFGEWGTCSRSCGGGTKSRIVQCQTYNGQPLNDHGCYPVERPPDTIPCNVGECPSSTEWYRNDWSPCSATCGRGQRYRAVYCIDSEGRDLPDELCQSEKPKQSRGCRVMKCPKWKSEPWSKCSVKCGEGVKTREVKCTKDRYRTGISELCDPRKKPIDTRKCKKPDCVTYTWRTGRWSQCTRSCSGGKRHRVVHCIDSKDQLVEDRKCGKKRPRNSKKCNSQSCPGPTVIWTNGQWSECSQTCGQGHQSRRVSCKILSKGGWPVPGDTTGCEVSKKPSAVKLCNLGECDASNHWIVGMWSECSRSCGIGITQRKVQCTGRSGETRLENMCRPPAVKPESFRTCDSGPCLPGSCQDVKKMKGVTKDSEYQILVHGRLLQVYCYNMISDNPSEYLTLPAGEAENFSEIYPKTLLEPKKCPDNGNRNYDCACTVHGHPESGFSSFTKIRIDINTLSVLDDDSKFSTTKIGIFVPFGTAGDCYSYANCPQGHFNINLTGTGLAVTAETSWDTAGTAVTRNIFREKNGQIIRGRCGGYCGKCFPDRMSGLQLAFLS</sequence>
<evidence type="ECO:0000256" key="6">
    <source>
        <dbReference type="ARBA" id="ARBA00022729"/>
    </source>
</evidence>
<organism evidence="18 19">
    <name type="scientific">Saccoglossus kowalevskii</name>
    <name type="common">Acorn worm</name>
    <dbReference type="NCBI Taxonomy" id="10224"/>
    <lineage>
        <taxon>Eukaryota</taxon>
        <taxon>Metazoa</taxon>
        <taxon>Hemichordata</taxon>
        <taxon>Enteropneusta</taxon>
        <taxon>Harrimaniidae</taxon>
        <taxon>Saccoglossus</taxon>
    </lineage>
</organism>
<evidence type="ECO:0000313" key="18">
    <source>
        <dbReference type="Proteomes" id="UP000694865"/>
    </source>
</evidence>
<dbReference type="SMART" id="SM00209">
    <property type="entry name" value="TSP1"/>
    <property type="match status" value="15"/>
</dbReference>
<dbReference type="Pfam" id="PF08685">
    <property type="entry name" value="GON"/>
    <property type="match status" value="1"/>
</dbReference>
<keyword evidence="12" id="KW-0325">Glycoprotein</keyword>
<dbReference type="Gene3D" id="3.40.390.10">
    <property type="entry name" value="Collagenase (Catalytic Domain)"/>
    <property type="match status" value="1"/>
</dbReference>
<dbReference type="InterPro" id="IPR013273">
    <property type="entry name" value="ADAMTS/ADAMTS-like"/>
</dbReference>
<dbReference type="PROSITE" id="PS51046">
    <property type="entry name" value="GON"/>
    <property type="match status" value="1"/>
</dbReference>
<evidence type="ECO:0000256" key="2">
    <source>
        <dbReference type="ARBA" id="ARBA00022525"/>
    </source>
</evidence>
<evidence type="ECO:0000256" key="9">
    <source>
        <dbReference type="ARBA" id="ARBA00022833"/>
    </source>
</evidence>
<dbReference type="SUPFAM" id="SSF82895">
    <property type="entry name" value="TSP-1 type 1 repeat"/>
    <property type="match status" value="13"/>
</dbReference>
<protein>
    <submittedName>
        <fullName evidence="19">A disintegrin and metalloproteinase with thrombospondin motifs 9</fullName>
    </submittedName>
</protein>
<evidence type="ECO:0000256" key="1">
    <source>
        <dbReference type="ARBA" id="ARBA00004498"/>
    </source>
</evidence>
<dbReference type="Pfam" id="PF19236">
    <property type="entry name" value="ADAMTS_CR_3"/>
    <property type="match status" value="1"/>
</dbReference>
<dbReference type="PROSITE" id="PS50215">
    <property type="entry name" value="ADAM_MEPRO"/>
    <property type="match status" value="1"/>
</dbReference>
<evidence type="ECO:0000256" key="5">
    <source>
        <dbReference type="ARBA" id="ARBA00022723"/>
    </source>
</evidence>
<comment type="caution">
    <text evidence="13">Lacks conserved residue(s) required for the propagation of feature annotation.</text>
</comment>
<dbReference type="InterPro" id="IPR002870">
    <property type="entry name" value="Peptidase_M12B_N"/>
</dbReference>
<feature type="binding site" evidence="13">
    <location>
        <position position="381"/>
    </location>
    <ligand>
        <name>Zn(2+)</name>
        <dbReference type="ChEBI" id="CHEBI:29105"/>
        <note>catalytic</note>
    </ligand>
</feature>
<feature type="signal peptide" evidence="15">
    <location>
        <begin position="1"/>
        <end position="21"/>
    </location>
</feature>
<dbReference type="InterPro" id="IPR024079">
    <property type="entry name" value="MetalloPept_cat_dom_sf"/>
</dbReference>
<keyword evidence="11" id="KW-1015">Disulfide bond</keyword>
<feature type="domain" description="GON" evidence="17">
    <location>
        <begin position="1656"/>
        <end position="1857"/>
    </location>
</feature>
<feature type="chain" id="PRO_5046450292" evidence="15">
    <location>
        <begin position="22"/>
        <end position="1858"/>
    </location>
</feature>